<dbReference type="Pfam" id="PF25577">
    <property type="entry name" value="TPR_TAF2_C"/>
    <property type="match status" value="1"/>
</dbReference>
<dbReference type="AlphaFoldDB" id="A0A821JAD6"/>
<evidence type="ECO:0000259" key="1">
    <source>
        <dbReference type="Pfam" id="PF25577"/>
    </source>
</evidence>
<evidence type="ECO:0000313" key="3">
    <source>
        <dbReference type="Proteomes" id="UP000663873"/>
    </source>
</evidence>
<accession>A0A821JAD6</accession>
<dbReference type="GO" id="GO:0016251">
    <property type="term" value="F:RNA polymerase II general transcription initiation factor activity"/>
    <property type="evidence" value="ECO:0007669"/>
    <property type="project" value="TreeGrafter"/>
</dbReference>
<dbReference type="Proteomes" id="UP000663873">
    <property type="component" value="Unassembled WGS sequence"/>
</dbReference>
<protein>
    <recommendedName>
        <fullName evidence="1">Transcription initiation factor TFIID subunit 2 TPR repeats domain-containing protein</fullName>
    </recommendedName>
</protein>
<feature type="non-terminal residue" evidence="2">
    <location>
        <position position="1"/>
    </location>
</feature>
<dbReference type="EMBL" id="CAJOBP010036368">
    <property type="protein sequence ID" value="CAF4717031.1"/>
    <property type="molecule type" value="Genomic_DNA"/>
</dbReference>
<dbReference type="PANTHER" id="PTHR15137">
    <property type="entry name" value="TRANSCRIPTION INITIATION FACTOR TFIID"/>
    <property type="match status" value="1"/>
</dbReference>
<dbReference type="GO" id="GO:0003682">
    <property type="term" value="F:chromatin binding"/>
    <property type="evidence" value="ECO:0007669"/>
    <property type="project" value="TreeGrafter"/>
</dbReference>
<dbReference type="GO" id="GO:0005669">
    <property type="term" value="C:transcription factor TFIID complex"/>
    <property type="evidence" value="ECO:0007669"/>
    <property type="project" value="InterPro"/>
</dbReference>
<dbReference type="PANTHER" id="PTHR15137:SF9">
    <property type="entry name" value="TRANSCRIPTION INITIATION FACTOR TFIID SUBUNIT 2"/>
    <property type="match status" value="1"/>
</dbReference>
<sequence>PECPILWIRIDPDLKVIRELQFEQADYNWQCELRYERDILSQFEALDALKRYPSQNTRETLGTVLDSSHCFYRVRIECAHVLTHV</sequence>
<evidence type="ECO:0000313" key="2">
    <source>
        <dbReference type="EMBL" id="CAF4717031.1"/>
    </source>
</evidence>
<comment type="caution">
    <text evidence="2">The sequence shown here is derived from an EMBL/GenBank/DDBJ whole genome shotgun (WGS) entry which is preliminary data.</text>
</comment>
<organism evidence="2 3">
    <name type="scientific">Rotaria socialis</name>
    <dbReference type="NCBI Taxonomy" id="392032"/>
    <lineage>
        <taxon>Eukaryota</taxon>
        <taxon>Metazoa</taxon>
        <taxon>Spiralia</taxon>
        <taxon>Gnathifera</taxon>
        <taxon>Rotifera</taxon>
        <taxon>Eurotatoria</taxon>
        <taxon>Bdelloidea</taxon>
        <taxon>Philodinida</taxon>
        <taxon>Philodinidae</taxon>
        <taxon>Rotaria</taxon>
    </lineage>
</organism>
<dbReference type="InterPro" id="IPR057991">
    <property type="entry name" value="TPR_TAF2_C"/>
</dbReference>
<proteinExistence type="predicted"/>
<dbReference type="InterPro" id="IPR037813">
    <property type="entry name" value="TAF2"/>
</dbReference>
<feature type="domain" description="Transcription initiation factor TFIID subunit 2 TPR repeats" evidence="1">
    <location>
        <begin position="26"/>
        <end position="85"/>
    </location>
</feature>
<dbReference type="GO" id="GO:0000976">
    <property type="term" value="F:transcription cis-regulatory region binding"/>
    <property type="evidence" value="ECO:0007669"/>
    <property type="project" value="TreeGrafter"/>
</dbReference>
<keyword evidence="3" id="KW-1185">Reference proteome</keyword>
<gene>
    <name evidence="2" type="ORF">UJA718_LOCUS37046</name>
</gene>
<reference evidence="2" key="1">
    <citation type="submission" date="2021-02" db="EMBL/GenBank/DDBJ databases">
        <authorList>
            <person name="Nowell W R."/>
        </authorList>
    </citation>
    <scope>NUCLEOTIDE SEQUENCE</scope>
</reference>
<dbReference type="GO" id="GO:0006367">
    <property type="term" value="P:transcription initiation at RNA polymerase II promoter"/>
    <property type="evidence" value="ECO:0007669"/>
    <property type="project" value="TreeGrafter"/>
</dbReference>
<name>A0A821JAD6_9BILA</name>